<protein>
    <submittedName>
        <fullName evidence="8 9">Protein NRT1/ PTR FAMILY 1.2-like</fullName>
    </submittedName>
</protein>
<comment type="similarity">
    <text evidence="2">Belongs to the major facilitator superfamily. Proton-dependent oligopeptide transporter (POT/PTR) (TC 2.A.17) family.</text>
</comment>
<name>A0A6P8C7F6_PUNGR</name>
<evidence type="ECO:0000313" key="8">
    <source>
        <dbReference type="RefSeq" id="XP_031379482.1"/>
    </source>
</evidence>
<proteinExistence type="inferred from homology"/>
<keyword evidence="5 6" id="KW-0472">Membrane</keyword>
<organism evidence="7 8">
    <name type="scientific">Punica granatum</name>
    <name type="common">Pomegranate</name>
    <dbReference type="NCBI Taxonomy" id="22663"/>
    <lineage>
        <taxon>Eukaryota</taxon>
        <taxon>Viridiplantae</taxon>
        <taxon>Streptophyta</taxon>
        <taxon>Embryophyta</taxon>
        <taxon>Tracheophyta</taxon>
        <taxon>Spermatophyta</taxon>
        <taxon>Magnoliopsida</taxon>
        <taxon>eudicotyledons</taxon>
        <taxon>Gunneridae</taxon>
        <taxon>Pentapetalae</taxon>
        <taxon>rosids</taxon>
        <taxon>malvids</taxon>
        <taxon>Myrtales</taxon>
        <taxon>Lythraceae</taxon>
        <taxon>Punica</taxon>
    </lineage>
</organism>
<keyword evidence="4 6" id="KW-1133">Transmembrane helix</keyword>
<feature type="transmembrane region" description="Helical" evidence="6">
    <location>
        <begin position="336"/>
        <end position="356"/>
    </location>
</feature>
<evidence type="ECO:0000256" key="3">
    <source>
        <dbReference type="ARBA" id="ARBA00022692"/>
    </source>
</evidence>
<feature type="transmembrane region" description="Helical" evidence="6">
    <location>
        <begin position="137"/>
        <end position="156"/>
    </location>
</feature>
<dbReference type="RefSeq" id="XP_031379489.1">
    <property type="nucleotide sequence ID" value="XM_031523629.1"/>
</dbReference>
<dbReference type="InterPro" id="IPR000109">
    <property type="entry name" value="POT_fam"/>
</dbReference>
<feature type="transmembrane region" description="Helical" evidence="6">
    <location>
        <begin position="376"/>
        <end position="406"/>
    </location>
</feature>
<feature type="transmembrane region" description="Helical" evidence="6">
    <location>
        <begin position="456"/>
        <end position="474"/>
    </location>
</feature>
<feature type="transmembrane region" description="Helical" evidence="6">
    <location>
        <begin position="66"/>
        <end position="84"/>
    </location>
</feature>
<evidence type="ECO:0000313" key="7">
    <source>
        <dbReference type="Proteomes" id="UP000515151"/>
    </source>
</evidence>
<dbReference type="GeneID" id="116194731"/>
<evidence type="ECO:0000256" key="1">
    <source>
        <dbReference type="ARBA" id="ARBA00004141"/>
    </source>
</evidence>
<dbReference type="SUPFAM" id="SSF103473">
    <property type="entry name" value="MFS general substrate transporter"/>
    <property type="match status" value="1"/>
</dbReference>
<feature type="transmembrane region" description="Helical" evidence="6">
    <location>
        <begin position="216"/>
        <end position="237"/>
    </location>
</feature>
<dbReference type="GO" id="GO:0022857">
    <property type="term" value="F:transmembrane transporter activity"/>
    <property type="evidence" value="ECO:0007669"/>
    <property type="project" value="InterPro"/>
</dbReference>
<dbReference type="OrthoDB" id="8904098at2759"/>
<evidence type="ECO:0000256" key="4">
    <source>
        <dbReference type="ARBA" id="ARBA00022989"/>
    </source>
</evidence>
<keyword evidence="3 6" id="KW-0812">Transmembrane</keyword>
<feature type="transmembrane region" description="Helical" evidence="6">
    <location>
        <begin position="418"/>
        <end position="436"/>
    </location>
</feature>
<dbReference type="GO" id="GO:0016020">
    <property type="term" value="C:membrane"/>
    <property type="evidence" value="ECO:0007669"/>
    <property type="project" value="UniProtKB-SubCell"/>
</dbReference>
<sequence>MGEEEEKGKMIKEPLLSSPKGGLRTMPFIIANEAFERVASYGLMPNMILYLTRHFGLGASTATNVLFFWSGATNFMPIVGAFLADSYVGRFPMIGSGCICSLLGMILLWLTTVFPPASTPSCLQSGDDDCKTPPTSTHLAVLYTSFALMSIGAGGIRSSSLAFGADQLNLSPGSKDPNGNIGSGLEQFIRWYYASIVGAAIVAVTCVAYIQENAGWIIGFGVPVVLMFLSAFCFFLASPFYVKVKVECSLLTRFAQVIATAYRNRNIDTSYMEASGTFYCSKEMKIQEPSPKLRFLNKACFIPKEPPYQLLVSEDMHGPDPWRLCPMDQVEELKSLITILPIWSTGIIMGVVYSQNSLTVLQAASMDRHLGPSFEIPAGSFTFFTVLAILLLVSLYQTVILPLASWIMGRPVHLSPKIRMGIGLMLSAVALSMLALTECARREQAAASGPPMSAMWMIPYYVIIGLGEGLNAIAQNEFYYSRLPKSMSSVASNLVGLGGSLASVFSSFTVSAVDFWTSRGGKESWVSSNINNGHYDYYYWVIVALSLANFGYFLACCRAYEPHNDGKGDVLEKGNHEDVLC</sequence>
<evidence type="ECO:0000256" key="5">
    <source>
        <dbReference type="ARBA" id="ARBA00023136"/>
    </source>
</evidence>
<dbReference type="InterPro" id="IPR036259">
    <property type="entry name" value="MFS_trans_sf"/>
</dbReference>
<dbReference type="RefSeq" id="XP_031379482.1">
    <property type="nucleotide sequence ID" value="XM_031523622.1"/>
</dbReference>
<accession>A0A6P8C7F6</accession>
<feature type="transmembrane region" description="Helical" evidence="6">
    <location>
        <begin position="494"/>
        <end position="517"/>
    </location>
</feature>
<dbReference type="Gene3D" id="1.20.1250.20">
    <property type="entry name" value="MFS general substrate transporter like domains"/>
    <property type="match status" value="1"/>
</dbReference>
<feature type="transmembrane region" description="Helical" evidence="6">
    <location>
        <begin position="191"/>
        <end position="210"/>
    </location>
</feature>
<dbReference type="AlphaFoldDB" id="A0A6P8C7F6"/>
<evidence type="ECO:0000256" key="6">
    <source>
        <dbReference type="SAM" id="Phobius"/>
    </source>
</evidence>
<evidence type="ECO:0000313" key="9">
    <source>
        <dbReference type="RefSeq" id="XP_031379489.1"/>
    </source>
</evidence>
<dbReference type="CDD" id="cd17416">
    <property type="entry name" value="MFS_NPF1_2"/>
    <property type="match status" value="1"/>
</dbReference>
<keyword evidence="7" id="KW-1185">Reference proteome</keyword>
<reference evidence="7" key="1">
    <citation type="journal article" date="2020" name="Plant Biotechnol. J.">
        <title>The pomegranate (Punica granatum L.) draft genome dissects genetic divergence between soft- and hard-seeded cultivars.</title>
        <authorList>
            <person name="Luo X."/>
            <person name="Li H."/>
            <person name="Wu Z."/>
            <person name="Yao W."/>
            <person name="Zhao P."/>
            <person name="Cao D."/>
            <person name="Yu H."/>
            <person name="Li K."/>
            <person name="Poudel K."/>
            <person name="Zhao D."/>
            <person name="Zhang F."/>
            <person name="Xia X."/>
            <person name="Chen L."/>
            <person name="Wang Q."/>
            <person name="Jing D."/>
            <person name="Cao S."/>
        </authorList>
    </citation>
    <scope>NUCLEOTIDE SEQUENCE [LARGE SCALE GENOMIC DNA]</scope>
</reference>
<reference evidence="8 9" key="2">
    <citation type="submission" date="2025-04" db="UniProtKB">
        <authorList>
            <consortium name="RefSeq"/>
        </authorList>
    </citation>
    <scope>IDENTIFICATION</scope>
    <source>
        <tissue evidence="8 9">Leaf</tissue>
    </source>
</reference>
<feature type="transmembrane region" description="Helical" evidence="6">
    <location>
        <begin position="96"/>
        <end position="117"/>
    </location>
</feature>
<dbReference type="Proteomes" id="UP000515151">
    <property type="component" value="Chromosome 1"/>
</dbReference>
<comment type="subcellular location">
    <subcellularLocation>
        <location evidence="1">Membrane</location>
        <topology evidence="1">Multi-pass membrane protein</topology>
    </subcellularLocation>
</comment>
<feature type="transmembrane region" description="Helical" evidence="6">
    <location>
        <begin position="537"/>
        <end position="557"/>
    </location>
</feature>
<dbReference type="PANTHER" id="PTHR11654">
    <property type="entry name" value="OLIGOPEPTIDE TRANSPORTER-RELATED"/>
    <property type="match status" value="1"/>
</dbReference>
<gene>
    <name evidence="8 9" type="primary">LOC116194731</name>
</gene>
<dbReference type="Pfam" id="PF00854">
    <property type="entry name" value="PTR2"/>
    <property type="match status" value="1"/>
</dbReference>
<evidence type="ECO:0000256" key="2">
    <source>
        <dbReference type="ARBA" id="ARBA00005982"/>
    </source>
</evidence>